<sequence length="389" mass="43613">MDNCFDDDSLEPLSSTSSTRSGGDNEVKAAVHQLLEEGWFFGKLLDVNSKPRMLRCYSDPSPSFDQQVLATTCPPPSGKSSSTRELLPPGNLTRAPSLPPNIGRSEEKIQETESSTSASTGMSRKLTRQLSDQVLIRKPSCVKKKEGISQVKEASHANRNRRSKTVAERQSSQHSLIRTPSLPPYIGREEMNEESESDEITMSELIRQAMPLSKDILPRQRSSKVPKMSQPPSCFNPILFGFFCRIRLVTVLDINCFNVLLNFTKYIYILMKSGDALQDIASETSRFPKSQGRLEKSLSNLESHEVQGFKDKKGLNPPSMVEVFAGLQEKRMYIKRNQDKVREPYPSSSWQVNSCACAPPIPVWASKDSSQDMKAQLKFWARSVASNVR</sequence>
<comment type="caution">
    <text evidence="2">The sequence shown here is derived from an EMBL/GenBank/DDBJ whole genome shotgun (WGS) entry which is preliminary data.</text>
</comment>
<organism evidence="2 3">
    <name type="scientific">Populus alba x Populus x berolinensis</name>
    <dbReference type="NCBI Taxonomy" id="444605"/>
    <lineage>
        <taxon>Eukaryota</taxon>
        <taxon>Viridiplantae</taxon>
        <taxon>Streptophyta</taxon>
        <taxon>Embryophyta</taxon>
        <taxon>Tracheophyta</taxon>
        <taxon>Spermatophyta</taxon>
        <taxon>Magnoliopsida</taxon>
        <taxon>eudicotyledons</taxon>
        <taxon>Gunneridae</taxon>
        <taxon>Pentapetalae</taxon>
        <taxon>rosids</taxon>
        <taxon>fabids</taxon>
        <taxon>Malpighiales</taxon>
        <taxon>Salicaceae</taxon>
        <taxon>Saliceae</taxon>
        <taxon>Populus</taxon>
    </lineage>
</organism>
<reference evidence="2 3" key="1">
    <citation type="journal article" date="2023" name="Mol. Ecol. Resour.">
        <title>Chromosome-level genome assembly of a triploid poplar Populus alba 'Berolinensis'.</title>
        <authorList>
            <person name="Chen S."/>
            <person name="Yu Y."/>
            <person name="Wang X."/>
            <person name="Wang S."/>
            <person name="Zhang T."/>
            <person name="Zhou Y."/>
            <person name="He R."/>
            <person name="Meng N."/>
            <person name="Wang Y."/>
            <person name="Liu W."/>
            <person name="Liu Z."/>
            <person name="Liu J."/>
            <person name="Guo Q."/>
            <person name="Huang H."/>
            <person name="Sederoff R.R."/>
            <person name="Wang G."/>
            <person name="Qu G."/>
            <person name="Chen S."/>
        </authorList>
    </citation>
    <scope>NUCLEOTIDE SEQUENCE [LARGE SCALE GENOMIC DNA]</scope>
    <source>
        <strain evidence="2">SC-2020</strain>
    </source>
</reference>
<keyword evidence="3" id="KW-1185">Reference proteome</keyword>
<dbReference type="PANTHER" id="PTHR33785">
    <property type="entry name" value="OS06G0550800 PROTEIN"/>
    <property type="match status" value="1"/>
</dbReference>
<evidence type="ECO:0000313" key="3">
    <source>
        <dbReference type="Proteomes" id="UP001164929"/>
    </source>
</evidence>
<feature type="region of interest" description="Disordered" evidence="1">
    <location>
        <begin position="67"/>
        <end position="196"/>
    </location>
</feature>
<feature type="compositionally biased region" description="Polar residues" evidence="1">
    <location>
        <begin position="12"/>
        <end position="22"/>
    </location>
</feature>
<dbReference type="PANTHER" id="PTHR33785:SF5">
    <property type="entry name" value="SERINE_ARGININE REPETITIVE MATRIX PROTEIN"/>
    <property type="match status" value="1"/>
</dbReference>
<feature type="compositionally biased region" description="Polar residues" evidence="1">
    <location>
        <begin position="112"/>
        <end position="132"/>
    </location>
</feature>
<dbReference type="Proteomes" id="UP001164929">
    <property type="component" value="Chromosome 1"/>
</dbReference>
<feature type="region of interest" description="Disordered" evidence="1">
    <location>
        <begin position="1"/>
        <end position="25"/>
    </location>
</feature>
<proteinExistence type="predicted"/>
<feature type="compositionally biased region" description="Acidic residues" evidence="1">
    <location>
        <begin position="1"/>
        <end position="10"/>
    </location>
</feature>
<name>A0AAD6RTP8_9ROSI</name>
<accession>A0AAD6RTP8</accession>
<protein>
    <submittedName>
        <fullName evidence="2">Uncharacterized protein</fullName>
    </submittedName>
</protein>
<evidence type="ECO:0000256" key="1">
    <source>
        <dbReference type="SAM" id="MobiDB-lite"/>
    </source>
</evidence>
<dbReference type="EMBL" id="JAQIZT010000001">
    <property type="protein sequence ID" value="KAJ7014410.1"/>
    <property type="molecule type" value="Genomic_DNA"/>
</dbReference>
<evidence type="ECO:0000313" key="2">
    <source>
        <dbReference type="EMBL" id="KAJ7014410.1"/>
    </source>
</evidence>
<feature type="compositionally biased region" description="Polar residues" evidence="1">
    <location>
        <begin position="168"/>
        <end position="178"/>
    </location>
</feature>
<gene>
    <name evidence="2" type="ORF">NC653_003888</name>
</gene>
<dbReference type="AlphaFoldDB" id="A0AAD6RTP8"/>